<protein>
    <submittedName>
        <fullName evidence="15">Methyl-accepting chemotaxis protein</fullName>
    </submittedName>
</protein>
<evidence type="ECO:0000256" key="11">
    <source>
        <dbReference type="PROSITE-ProRule" id="PRU00284"/>
    </source>
</evidence>
<dbReference type="InterPro" id="IPR004090">
    <property type="entry name" value="Chemotax_Me-accpt_rcpt"/>
</dbReference>
<evidence type="ECO:0000256" key="10">
    <source>
        <dbReference type="ARBA" id="ARBA00029447"/>
    </source>
</evidence>
<keyword evidence="3" id="KW-0488">Methylation</keyword>
<reference evidence="15" key="1">
    <citation type="submission" date="2023-07" db="EMBL/GenBank/DDBJ databases">
        <authorList>
            <person name="Yang W."/>
            <person name="Chen J."/>
            <person name="Ji P."/>
            <person name="Hu F."/>
        </authorList>
    </citation>
    <scope>NUCLEOTIDE SEQUENCE</scope>
    <source>
        <strain evidence="15">CRE-138-0111</strain>
    </source>
</reference>
<keyword evidence="8 12" id="KW-0472">Membrane</keyword>
<evidence type="ECO:0000313" key="15">
    <source>
        <dbReference type="EMBL" id="MDO7854798.1"/>
    </source>
</evidence>
<evidence type="ECO:0000256" key="7">
    <source>
        <dbReference type="ARBA" id="ARBA00022989"/>
    </source>
</evidence>
<dbReference type="PROSITE" id="PS50885">
    <property type="entry name" value="HAMP"/>
    <property type="match status" value="1"/>
</dbReference>
<dbReference type="SMART" id="SM00283">
    <property type="entry name" value="MA"/>
    <property type="match status" value="1"/>
</dbReference>
<dbReference type="Pfam" id="PF00672">
    <property type="entry name" value="HAMP"/>
    <property type="match status" value="1"/>
</dbReference>
<keyword evidence="9 11" id="KW-0807">Transducer</keyword>
<keyword evidence="7 12" id="KW-1133">Transmembrane helix</keyword>
<dbReference type="PANTHER" id="PTHR43531">
    <property type="entry name" value="PROTEIN ICFG"/>
    <property type="match status" value="1"/>
</dbReference>
<dbReference type="SUPFAM" id="SSF58104">
    <property type="entry name" value="Methyl-accepting chemotaxis protein (MCP) signaling domain"/>
    <property type="match status" value="1"/>
</dbReference>
<evidence type="ECO:0000313" key="16">
    <source>
        <dbReference type="Proteomes" id="UP001176478"/>
    </source>
</evidence>
<dbReference type="InterPro" id="IPR003122">
    <property type="entry name" value="Tar_rcpt_lig-bd"/>
</dbReference>
<feature type="transmembrane region" description="Helical" evidence="12">
    <location>
        <begin position="12"/>
        <end position="35"/>
    </location>
</feature>
<keyword evidence="16" id="KW-1185">Reference proteome</keyword>
<gene>
    <name evidence="15" type="ORF">Q5E86_00065</name>
</gene>
<evidence type="ECO:0000256" key="9">
    <source>
        <dbReference type="ARBA" id="ARBA00023224"/>
    </source>
</evidence>
<keyword evidence="2" id="KW-1003">Cell membrane</keyword>
<keyword evidence="4" id="KW-0145">Chemotaxis</keyword>
<keyword evidence="5" id="KW-0997">Cell inner membrane</keyword>
<evidence type="ECO:0000256" key="2">
    <source>
        <dbReference type="ARBA" id="ARBA00022475"/>
    </source>
</evidence>
<dbReference type="PROSITE" id="PS50111">
    <property type="entry name" value="CHEMOTAXIS_TRANSDUC_2"/>
    <property type="match status" value="1"/>
</dbReference>
<evidence type="ECO:0000256" key="1">
    <source>
        <dbReference type="ARBA" id="ARBA00004429"/>
    </source>
</evidence>
<dbReference type="CDD" id="cd19407">
    <property type="entry name" value="Tar_Tsr_sensor"/>
    <property type="match status" value="1"/>
</dbReference>
<comment type="similarity">
    <text evidence="10">Belongs to the methyl-accepting chemotaxis (MCP) protein family.</text>
</comment>
<evidence type="ECO:0000256" key="3">
    <source>
        <dbReference type="ARBA" id="ARBA00022481"/>
    </source>
</evidence>
<feature type="domain" description="HAMP" evidence="14">
    <location>
        <begin position="211"/>
        <end position="263"/>
    </location>
</feature>
<evidence type="ECO:0000259" key="14">
    <source>
        <dbReference type="PROSITE" id="PS50885"/>
    </source>
</evidence>
<dbReference type="Gene3D" id="1.20.120.30">
    <property type="entry name" value="Aspartate receptor, ligand-binding domain"/>
    <property type="match status" value="1"/>
</dbReference>
<feature type="transmembrane region" description="Helical" evidence="12">
    <location>
        <begin position="186"/>
        <end position="209"/>
    </location>
</feature>
<reference evidence="15" key="2">
    <citation type="journal article" date="2024" name="Int. J. Antimicrob. Agents">
        <title>Identification of a novel Providencia species showing multi-drug-resistant in three patients with hospital-acquired infection.</title>
        <authorList>
            <person name="Yang W."/>
            <person name="Chen J."/>
            <person name="Yang F."/>
            <person name="Ji P."/>
            <person name="Shen S."/>
            <person name="Yin D."/>
            <person name="Hu F."/>
        </authorList>
    </citation>
    <scope>NUCLEOTIDE SEQUENCE</scope>
    <source>
        <strain evidence="15">CRE-138-0111</strain>
    </source>
</reference>
<dbReference type="SMART" id="SM00304">
    <property type="entry name" value="HAMP"/>
    <property type="match status" value="1"/>
</dbReference>
<name>A0ABT9AJB3_9GAMM</name>
<dbReference type="InterPro" id="IPR004089">
    <property type="entry name" value="MCPsignal_dom"/>
</dbReference>
<dbReference type="EMBL" id="JAUQTG010000001">
    <property type="protein sequence ID" value="MDO7854798.1"/>
    <property type="molecule type" value="Genomic_DNA"/>
</dbReference>
<keyword evidence="6 12" id="KW-0812">Transmembrane</keyword>
<evidence type="ECO:0000259" key="13">
    <source>
        <dbReference type="PROSITE" id="PS50111"/>
    </source>
</evidence>
<comment type="subcellular location">
    <subcellularLocation>
        <location evidence="1">Cell inner membrane</location>
        <topology evidence="1">Multi-pass membrane protein</topology>
    </subcellularLocation>
</comment>
<dbReference type="PANTHER" id="PTHR43531:SF14">
    <property type="entry name" value="METHYL-ACCEPTING CHEMOTAXIS PROTEIN I-RELATED"/>
    <property type="match status" value="1"/>
</dbReference>
<sequence>MFGKNIRISVSLYLLLILFCGMQIVSSGVSVGIVVSELNSLERIDLGSNKRALLEETNKHLMQARNSLTQIALLNKVGGHEPLIEETQVTFDNLLAEAAKDYTEFKNQPILSEEENLAALDERYQAFVITLKALKAHLDNKDVPAYIALPAQENQEQLEAGIRDYLDLLKIENEESLSAARMYNTFAWSSFISVIVIIIVVIAFAHYWMKRKVITPLKSMGEHFALVADGKLNQTIEVKTGDEIGEVFGKLKQMQESLVTSVTALRSNTDQMYTGIREIALGNNNLSSRTEQQAASLEETAASMEELTATVKQNADNARQASELAVSASKTATKGGEITEDVIDTMTSIANSSQKISAIISVIDGIAFQTNILALNAAVEAARAGEQGRGFSVVAGEVRALAQRSAEAAKEIKTLIDESVGRVSQGSQLVNEAGTTMSELVAAVNQVTELMGNIASASNEQSRGIEQVATAVSQMDLVTQQNAALVEQSTSATAALEDQANNLVDTVAFFELPENGTQRIRRWVDEF</sequence>
<accession>A0ABT9AJB3</accession>
<dbReference type="InterPro" id="IPR003660">
    <property type="entry name" value="HAMP_dom"/>
</dbReference>
<dbReference type="SUPFAM" id="SSF47170">
    <property type="entry name" value="Aspartate receptor, ligand-binding domain"/>
    <property type="match status" value="1"/>
</dbReference>
<dbReference type="Proteomes" id="UP001176478">
    <property type="component" value="Unassembled WGS sequence"/>
</dbReference>
<dbReference type="InterPro" id="IPR035440">
    <property type="entry name" value="4HB_MCP_dom_sf"/>
</dbReference>
<dbReference type="CDD" id="cd11386">
    <property type="entry name" value="MCP_signal"/>
    <property type="match status" value="1"/>
</dbReference>
<dbReference type="InterPro" id="IPR051310">
    <property type="entry name" value="MCP_chemotaxis"/>
</dbReference>
<dbReference type="CDD" id="cd06225">
    <property type="entry name" value="HAMP"/>
    <property type="match status" value="1"/>
</dbReference>
<organism evidence="15 16">
    <name type="scientific">Providencia huashanensis</name>
    <dbReference type="NCBI Taxonomy" id="3037798"/>
    <lineage>
        <taxon>Bacteria</taxon>
        <taxon>Pseudomonadati</taxon>
        <taxon>Pseudomonadota</taxon>
        <taxon>Gammaproteobacteria</taxon>
        <taxon>Enterobacterales</taxon>
        <taxon>Morganellaceae</taxon>
        <taxon>Providencia</taxon>
    </lineage>
</organism>
<evidence type="ECO:0000256" key="12">
    <source>
        <dbReference type="SAM" id="Phobius"/>
    </source>
</evidence>
<evidence type="ECO:0000256" key="4">
    <source>
        <dbReference type="ARBA" id="ARBA00022500"/>
    </source>
</evidence>
<dbReference type="Gene3D" id="1.10.287.950">
    <property type="entry name" value="Methyl-accepting chemotaxis protein"/>
    <property type="match status" value="1"/>
</dbReference>
<dbReference type="Pfam" id="PF02203">
    <property type="entry name" value="TarH"/>
    <property type="match status" value="1"/>
</dbReference>
<dbReference type="PRINTS" id="PR00260">
    <property type="entry name" value="CHEMTRNSDUCR"/>
</dbReference>
<evidence type="ECO:0000256" key="8">
    <source>
        <dbReference type="ARBA" id="ARBA00023136"/>
    </source>
</evidence>
<evidence type="ECO:0000256" key="5">
    <source>
        <dbReference type="ARBA" id="ARBA00022519"/>
    </source>
</evidence>
<feature type="domain" description="Methyl-accepting transducer" evidence="13">
    <location>
        <begin position="268"/>
        <end position="497"/>
    </location>
</feature>
<evidence type="ECO:0000256" key="6">
    <source>
        <dbReference type="ARBA" id="ARBA00022692"/>
    </source>
</evidence>
<proteinExistence type="inferred from homology"/>
<comment type="caution">
    <text evidence="15">The sequence shown here is derived from an EMBL/GenBank/DDBJ whole genome shotgun (WGS) entry which is preliminary data.</text>
</comment>
<dbReference type="Pfam" id="PF00015">
    <property type="entry name" value="MCPsignal"/>
    <property type="match status" value="1"/>
</dbReference>